<evidence type="ECO:0000313" key="5">
    <source>
        <dbReference type="Proteomes" id="UP000008694"/>
    </source>
</evidence>
<dbReference type="HOGENOM" id="CLU_030538_1_1_1"/>
<dbReference type="InterPro" id="IPR004314">
    <property type="entry name" value="Neprosin"/>
</dbReference>
<gene>
    <name evidence="4" type="ORF">ARALYDRAFT_918251</name>
</gene>
<feature type="region of interest" description="Disordered" evidence="1">
    <location>
        <begin position="119"/>
        <end position="149"/>
    </location>
</feature>
<feature type="compositionally biased region" description="Polar residues" evidence="1">
    <location>
        <begin position="137"/>
        <end position="146"/>
    </location>
</feature>
<evidence type="ECO:0000256" key="1">
    <source>
        <dbReference type="SAM" id="MobiDB-lite"/>
    </source>
</evidence>
<dbReference type="Proteomes" id="UP000008694">
    <property type="component" value="Unassembled WGS sequence"/>
</dbReference>
<dbReference type="KEGG" id="aly:9300229"/>
<dbReference type="EMBL" id="GL348720">
    <property type="protein sequence ID" value="EFH40412.1"/>
    <property type="molecule type" value="Genomic_DNA"/>
</dbReference>
<evidence type="ECO:0000259" key="3">
    <source>
        <dbReference type="PROSITE" id="PS52045"/>
    </source>
</evidence>
<protein>
    <recommendedName>
        <fullName evidence="3">Neprosin PEP catalytic domain-containing protein</fullName>
    </recommendedName>
</protein>
<evidence type="ECO:0000313" key="4">
    <source>
        <dbReference type="EMBL" id="EFH40412.1"/>
    </source>
</evidence>
<dbReference type="OrthoDB" id="1089554at2759"/>
<keyword evidence="5" id="KW-1185">Reference proteome</keyword>
<dbReference type="AlphaFoldDB" id="D7MRM7"/>
<name>D7MRM7_ARALL</name>
<dbReference type="eggNOG" id="ENOG502QSP9">
    <property type="taxonomic scope" value="Eukaryota"/>
</dbReference>
<accession>D7MRM7</accession>
<sequence>MQDQKLRECFYLFICRALFLCLLTLTLCVAVGASTTTTTTSTTTTAINSPDGDIIDCTEILAQPAFRHPLLKDHKLQEVPRNLPNTAKNEDGVSGWQIWNSRNGSKCPEGTIPIRRVVSQDNGDTNEGTIPIRRVGSQENEATNSGAEDELTRGHEYAIAHLNSTTKIYGTKVTMSVGHPKVAQPGEFSLGQLWLTSGSVERGDMNTIEAGWQIYPSVYLDDQPRLFIFWTNDAYTIEKCENLRRPGFIQTSGNVLVEGAIHPHTEVITIQIWKDPNLGHWWLSVGPNSGTVLIPVGYWPREIFTCLTDHAESVQWGGEIIDKYVSGQHTTTQMGSGYLPSSAKAAYMRDLEIMVNTGNFQPAYDLVVGETNPDYYNIKKTSDTSFSYGGPESGAVHLRVNLVFLYLCFSLFLHL</sequence>
<dbReference type="InterPro" id="IPR025521">
    <property type="entry name" value="Neprosin_propep"/>
</dbReference>
<dbReference type="STRING" id="81972.D7MRM7"/>
<organism evidence="5">
    <name type="scientific">Arabidopsis lyrata subsp. lyrata</name>
    <name type="common">Lyre-leaved rock-cress</name>
    <dbReference type="NCBI Taxonomy" id="81972"/>
    <lineage>
        <taxon>Eukaryota</taxon>
        <taxon>Viridiplantae</taxon>
        <taxon>Streptophyta</taxon>
        <taxon>Embryophyta</taxon>
        <taxon>Tracheophyta</taxon>
        <taxon>Spermatophyta</taxon>
        <taxon>Magnoliopsida</taxon>
        <taxon>eudicotyledons</taxon>
        <taxon>Gunneridae</taxon>
        <taxon>Pentapetalae</taxon>
        <taxon>rosids</taxon>
        <taxon>malvids</taxon>
        <taxon>Brassicales</taxon>
        <taxon>Brassicaceae</taxon>
        <taxon>Camelineae</taxon>
        <taxon>Arabidopsis</taxon>
    </lineage>
</organism>
<feature type="chain" id="PRO_5003103555" description="Neprosin PEP catalytic domain-containing protein" evidence="2">
    <location>
        <begin position="31"/>
        <end position="415"/>
    </location>
</feature>
<dbReference type="PROSITE" id="PS52045">
    <property type="entry name" value="NEPROSIN_PEP_CD"/>
    <property type="match status" value="1"/>
</dbReference>
<dbReference type="Gene3D" id="3.90.1320.10">
    <property type="entry name" value="Outer-capsid protein sigma 3, large lobe"/>
    <property type="match status" value="1"/>
</dbReference>
<dbReference type="PANTHER" id="PTHR31589:SF222">
    <property type="entry name" value="RRM DOMAIN-CONTAINING PROTEIN"/>
    <property type="match status" value="1"/>
</dbReference>
<dbReference type="Gramene" id="scaffold_801651.1">
    <property type="protein sequence ID" value="scaffold_801651.1"/>
    <property type="gene ID" value="scaffold_801651.1"/>
</dbReference>
<feature type="compositionally biased region" description="Polar residues" evidence="1">
    <location>
        <begin position="119"/>
        <end position="128"/>
    </location>
</feature>
<dbReference type="Pfam" id="PF03080">
    <property type="entry name" value="Neprosin"/>
    <property type="match status" value="1"/>
</dbReference>
<reference evidence="5" key="1">
    <citation type="journal article" date="2011" name="Nat. Genet.">
        <title>The Arabidopsis lyrata genome sequence and the basis of rapid genome size change.</title>
        <authorList>
            <person name="Hu T.T."/>
            <person name="Pattyn P."/>
            <person name="Bakker E.G."/>
            <person name="Cao J."/>
            <person name="Cheng J.-F."/>
            <person name="Clark R.M."/>
            <person name="Fahlgren N."/>
            <person name="Fawcett J.A."/>
            <person name="Grimwood J."/>
            <person name="Gundlach H."/>
            <person name="Haberer G."/>
            <person name="Hollister J.D."/>
            <person name="Ossowski S."/>
            <person name="Ottilar R.P."/>
            <person name="Salamov A.A."/>
            <person name="Schneeberger K."/>
            <person name="Spannagl M."/>
            <person name="Wang X."/>
            <person name="Yang L."/>
            <person name="Nasrallah M.E."/>
            <person name="Bergelson J."/>
            <person name="Carrington J.C."/>
            <person name="Gaut B.S."/>
            <person name="Schmutz J."/>
            <person name="Mayer K.F.X."/>
            <person name="Van de Peer Y."/>
            <person name="Grigoriev I.V."/>
            <person name="Nordborg M."/>
            <person name="Weigel D."/>
            <person name="Guo Y.-L."/>
        </authorList>
    </citation>
    <scope>NUCLEOTIDE SEQUENCE [LARGE SCALE GENOMIC DNA]</scope>
    <source>
        <strain evidence="5">cv. MN47</strain>
    </source>
</reference>
<dbReference type="PANTHER" id="PTHR31589">
    <property type="entry name" value="PROTEIN, PUTATIVE (DUF239)-RELATED-RELATED"/>
    <property type="match status" value="1"/>
</dbReference>
<dbReference type="Pfam" id="PF14365">
    <property type="entry name" value="Neprosin_AP"/>
    <property type="match status" value="1"/>
</dbReference>
<evidence type="ECO:0000256" key="2">
    <source>
        <dbReference type="SAM" id="SignalP"/>
    </source>
</evidence>
<feature type="signal peptide" evidence="2">
    <location>
        <begin position="1"/>
        <end position="30"/>
    </location>
</feature>
<dbReference type="InterPro" id="IPR053168">
    <property type="entry name" value="Glutamic_endopeptidase"/>
</dbReference>
<feature type="domain" description="Neprosin PEP catalytic" evidence="3">
    <location>
        <begin position="149"/>
        <end position="396"/>
    </location>
</feature>
<keyword evidence="2" id="KW-0732">Signal</keyword>
<proteinExistence type="predicted"/>